<accession>A0A1T5MJH3</accession>
<dbReference type="Proteomes" id="UP000190961">
    <property type="component" value="Unassembled WGS sequence"/>
</dbReference>
<dbReference type="HAMAP" id="MF_00374">
    <property type="entry name" value="Ribosomal_uL29"/>
    <property type="match status" value="1"/>
</dbReference>
<evidence type="ECO:0000256" key="2">
    <source>
        <dbReference type="ARBA" id="ARBA00022980"/>
    </source>
</evidence>
<dbReference type="SUPFAM" id="SSF46561">
    <property type="entry name" value="Ribosomal protein L29 (L29p)"/>
    <property type="match status" value="1"/>
</dbReference>
<dbReference type="GO" id="GO:0003735">
    <property type="term" value="F:structural constituent of ribosome"/>
    <property type="evidence" value="ECO:0007669"/>
    <property type="project" value="InterPro"/>
</dbReference>
<organism evidence="6 7">
    <name type="scientific">Ohtaekwangia koreensis</name>
    <dbReference type="NCBI Taxonomy" id="688867"/>
    <lineage>
        <taxon>Bacteria</taxon>
        <taxon>Pseudomonadati</taxon>
        <taxon>Bacteroidota</taxon>
        <taxon>Cytophagia</taxon>
        <taxon>Cytophagales</taxon>
        <taxon>Fulvivirgaceae</taxon>
        <taxon>Ohtaekwangia</taxon>
    </lineage>
</organism>
<dbReference type="GO" id="GO:0005840">
    <property type="term" value="C:ribosome"/>
    <property type="evidence" value="ECO:0007669"/>
    <property type="project" value="UniProtKB-KW"/>
</dbReference>
<keyword evidence="2 5" id="KW-0689">Ribosomal protein</keyword>
<dbReference type="NCBIfam" id="TIGR00012">
    <property type="entry name" value="L29"/>
    <property type="match status" value="1"/>
</dbReference>
<sequence>MKTTDIKGLTVTELKEKIGTEKEALRKLQFAHQISSVENPMKLKETRKLIARLSTELTVKERAAK</sequence>
<dbReference type="Pfam" id="PF00831">
    <property type="entry name" value="Ribosomal_L29"/>
    <property type="match status" value="1"/>
</dbReference>
<dbReference type="Gene3D" id="1.10.287.310">
    <property type="match status" value="1"/>
</dbReference>
<comment type="similarity">
    <text evidence="1 5">Belongs to the universal ribosomal protein uL29 family.</text>
</comment>
<dbReference type="PROSITE" id="PS00579">
    <property type="entry name" value="RIBOSOMAL_L29"/>
    <property type="match status" value="1"/>
</dbReference>
<protein>
    <recommendedName>
        <fullName evidence="4 5">Large ribosomal subunit protein uL29</fullName>
    </recommendedName>
</protein>
<dbReference type="InterPro" id="IPR036049">
    <property type="entry name" value="Ribosomal_uL29_sf"/>
</dbReference>
<dbReference type="GO" id="GO:1990904">
    <property type="term" value="C:ribonucleoprotein complex"/>
    <property type="evidence" value="ECO:0007669"/>
    <property type="project" value="UniProtKB-KW"/>
</dbReference>
<evidence type="ECO:0000313" key="6">
    <source>
        <dbReference type="EMBL" id="SKC88365.1"/>
    </source>
</evidence>
<dbReference type="RefSeq" id="WP_079690068.1">
    <property type="nucleotide sequence ID" value="NZ_FUZU01000005.1"/>
</dbReference>
<evidence type="ECO:0000313" key="7">
    <source>
        <dbReference type="Proteomes" id="UP000190961"/>
    </source>
</evidence>
<reference evidence="6 7" key="1">
    <citation type="submission" date="2017-02" db="EMBL/GenBank/DDBJ databases">
        <authorList>
            <person name="Peterson S.W."/>
        </authorList>
    </citation>
    <scope>NUCLEOTIDE SEQUENCE [LARGE SCALE GENOMIC DNA]</scope>
    <source>
        <strain evidence="6 7">DSM 25262</strain>
    </source>
</reference>
<dbReference type="OrthoDB" id="5296761at2"/>
<evidence type="ECO:0000256" key="1">
    <source>
        <dbReference type="ARBA" id="ARBA00009254"/>
    </source>
</evidence>
<dbReference type="InterPro" id="IPR001854">
    <property type="entry name" value="Ribosomal_uL29"/>
</dbReference>
<evidence type="ECO:0000256" key="4">
    <source>
        <dbReference type="ARBA" id="ARBA00035204"/>
    </source>
</evidence>
<evidence type="ECO:0000256" key="3">
    <source>
        <dbReference type="ARBA" id="ARBA00023274"/>
    </source>
</evidence>
<dbReference type="InterPro" id="IPR018254">
    <property type="entry name" value="Ribosomal_uL29_CS"/>
</dbReference>
<keyword evidence="3 5" id="KW-0687">Ribonucleoprotein</keyword>
<keyword evidence="7" id="KW-1185">Reference proteome</keyword>
<dbReference type="AlphaFoldDB" id="A0A1T5MJH3"/>
<evidence type="ECO:0000256" key="5">
    <source>
        <dbReference type="HAMAP-Rule" id="MF_00374"/>
    </source>
</evidence>
<name>A0A1T5MJH3_9BACT</name>
<dbReference type="EMBL" id="FUZU01000005">
    <property type="protein sequence ID" value="SKC88365.1"/>
    <property type="molecule type" value="Genomic_DNA"/>
</dbReference>
<gene>
    <name evidence="5" type="primary">rpmC</name>
    <name evidence="6" type="ORF">SAMN05660236_5568</name>
</gene>
<dbReference type="GO" id="GO:0006412">
    <property type="term" value="P:translation"/>
    <property type="evidence" value="ECO:0007669"/>
    <property type="project" value="UniProtKB-UniRule"/>
</dbReference>
<dbReference type="STRING" id="688867.SAMN05660236_5568"/>
<proteinExistence type="inferred from homology"/>